<sequence length="130" mass="14492">ACEERFSSLPKRKEHTKELDRFLEQWTGQHEVKKLVNLLQEAGVTAGVVQNASDLAKDTQLLARDYFVRLHHPVLGDTISDASPIKFAGGTRADWKAAPLLGEDNRYVYLELLGLTEKGLSSYIKRGVVG</sequence>
<dbReference type="SUPFAM" id="SSF89796">
    <property type="entry name" value="CoA-transferase family III (CaiB/BaiF)"/>
    <property type="match status" value="1"/>
</dbReference>
<dbReference type="Gene3D" id="3.40.50.10540">
    <property type="entry name" value="Crotonobetainyl-coa:carnitine coa-transferase, domain 1"/>
    <property type="match status" value="1"/>
</dbReference>
<comment type="caution">
    <text evidence="2">The sequence shown here is derived from an EMBL/GenBank/DDBJ whole genome shotgun (WGS) entry which is preliminary data.</text>
</comment>
<dbReference type="Pfam" id="PF02515">
    <property type="entry name" value="CoA_transf_3"/>
    <property type="match status" value="1"/>
</dbReference>
<evidence type="ECO:0008006" key="3">
    <source>
        <dbReference type="Google" id="ProtNLM"/>
    </source>
</evidence>
<dbReference type="AlphaFoldDB" id="X1U364"/>
<dbReference type="PANTHER" id="PTHR48207">
    <property type="entry name" value="SUCCINATE--HYDROXYMETHYLGLUTARATE COA-TRANSFERASE"/>
    <property type="match status" value="1"/>
</dbReference>
<evidence type="ECO:0000313" key="2">
    <source>
        <dbReference type="EMBL" id="GAI94270.1"/>
    </source>
</evidence>
<keyword evidence="1" id="KW-0808">Transferase</keyword>
<feature type="non-terminal residue" evidence="2">
    <location>
        <position position="1"/>
    </location>
</feature>
<gene>
    <name evidence="2" type="ORF">S12H4_36822</name>
</gene>
<dbReference type="PANTHER" id="PTHR48207:SF4">
    <property type="entry name" value="BLL6097 PROTEIN"/>
    <property type="match status" value="1"/>
</dbReference>
<dbReference type="EMBL" id="BARW01021986">
    <property type="protein sequence ID" value="GAI94270.1"/>
    <property type="molecule type" value="Genomic_DNA"/>
</dbReference>
<proteinExistence type="predicted"/>
<dbReference type="Gene3D" id="3.30.1540.10">
    <property type="entry name" value="formyl-coa transferase, domain 3"/>
    <property type="match status" value="1"/>
</dbReference>
<dbReference type="GO" id="GO:0008410">
    <property type="term" value="F:CoA-transferase activity"/>
    <property type="evidence" value="ECO:0007669"/>
    <property type="project" value="TreeGrafter"/>
</dbReference>
<evidence type="ECO:0000256" key="1">
    <source>
        <dbReference type="ARBA" id="ARBA00022679"/>
    </source>
</evidence>
<dbReference type="InterPro" id="IPR044855">
    <property type="entry name" value="CoA-Trfase_III_dom3_sf"/>
</dbReference>
<organism evidence="2">
    <name type="scientific">marine sediment metagenome</name>
    <dbReference type="NCBI Taxonomy" id="412755"/>
    <lineage>
        <taxon>unclassified sequences</taxon>
        <taxon>metagenomes</taxon>
        <taxon>ecological metagenomes</taxon>
    </lineage>
</organism>
<reference evidence="2" key="1">
    <citation type="journal article" date="2014" name="Front. Microbiol.">
        <title>High frequency of phylogenetically diverse reductive dehalogenase-homologous genes in deep subseafloor sedimentary metagenomes.</title>
        <authorList>
            <person name="Kawai M."/>
            <person name="Futagami T."/>
            <person name="Toyoda A."/>
            <person name="Takaki Y."/>
            <person name="Nishi S."/>
            <person name="Hori S."/>
            <person name="Arai W."/>
            <person name="Tsubouchi T."/>
            <person name="Morono Y."/>
            <person name="Uchiyama I."/>
            <person name="Ito T."/>
            <person name="Fujiyama A."/>
            <person name="Inagaki F."/>
            <person name="Takami H."/>
        </authorList>
    </citation>
    <scope>NUCLEOTIDE SEQUENCE</scope>
    <source>
        <strain evidence="2">Expedition CK06-06</strain>
    </source>
</reference>
<dbReference type="InterPro" id="IPR050483">
    <property type="entry name" value="CoA-transferase_III_domain"/>
</dbReference>
<dbReference type="InterPro" id="IPR023606">
    <property type="entry name" value="CoA-Trfase_III_dom_1_sf"/>
</dbReference>
<accession>X1U364</accession>
<name>X1U364_9ZZZZ</name>
<protein>
    <recommendedName>
        <fullName evidence="3">CoA transferase</fullName>
    </recommendedName>
</protein>
<dbReference type="InterPro" id="IPR003673">
    <property type="entry name" value="CoA-Trfase_fam_III"/>
</dbReference>